<dbReference type="InterPro" id="IPR003715">
    <property type="entry name" value="Poly_export_N"/>
</dbReference>
<keyword evidence="13" id="KW-0998">Cell outer membrane</keyword>
<dbReference type="GO" id="GO:0015159">
    <property type="term" value="F:polysaccharide transmembrane transporter activity"/>
    <property type="evidence" value="ECO:0007669"/>
    <property type="project" value="InterPro"/>
</dbReference>
<gene>
    <name evidence="18" type="ORF">NJ959_14485</name>
</gene>
<feature type="domain" description="SLBB" evidence="17">
    <location>
        <begin position="136"/>
        <end position="227"/>
    </location>
</feature>
<dbReference type="Gene3D" id="3.10.560.10">
    <property type="entry name" value="Outer membrane lipoprotein wza domain like"/>
    <property type="match status" value="3"/>
</dbReference>
<dbReference type="GO" id="GO:0006811">
    <property type="term" value="P:monoatomic ion transport"/>
    <property type="evidence" value="ECO:0007669"/>
    <property type="project" value="UniProtKB-KW"/>
</dbReference>
<evidence type="ECO:0000256" key="3">
    <source>
        <dbReference type="ARBA" id="ARBA00022448"/>
    </source>
</evidence>
<dbReference type="GO" id="GO:0046930">
    <property type="term" value="C:pore complex"/>
    <property type="evidence" value="ECO:0007669"/>
    <property type="project" value="UniProtKB-KW"/>
</dbReference>
<evidence type="ECO:0000256" key="7">
    <source>
        <dbReference type="ARBA" id="ARBA00022729"/>
    </source>
</evidence>
<dbReference type="Proteomes" id="UP001204953">
    <property type="component" value="Unassembled WGS sequence"/>
</dbReference>
<dbReference type="GO" id="GO:0015288">
    <property type="term" value="F:porin activity"/>
    <property type="evidence" value="ECO:0007669"/>
    <property type="project" value="UniProtKB-KW"/>
</dbReference>
<dbReference type="Pfam" id="PF02563">
    <property type="entry name" value="Poly_export"/>
    <property type="match status" value="1"/>
</dbReference>
<evidence type="ECO:0000256" key="5">
    <source>
        <dbReference type="ARBA" id="ARBA00022597"/>
    </source>
</evidence>
<keyword evidence="4" id="KW-1134">Transmembrane beta strand</keyword>
<evidence type="ECO:0000256" key="2">
    <source>
        <dbReference type="ARBA" id="ARBA00009450"/>
    </source>
</evidence>
<evidence type="ECO:0000256" key="14">
    <source>
        <dbReference type="ARBA" id="ARBA00023288"/>
    </source>
</evidence>
<comment type="caution">
    <text evidence="18">The sequence shown here is derived from an EMBL/GenBank/DDBJ whole genome shotgun (WGS) entry which is preliminary data.</text>
</comment>
<keyword evidence="8" id="KW-0625">Polysaccharide transport</keyword>
<feature type="domain" description="Polysaccharide export protein N-terminal" evidence="15">
    <location>
        <begin position="56"/>
        <end position="128"/>
    </location>
</feature>
<evidence type="ECO:0000259" key="16">
    <source>
        <dbReference type="Pfam" id="PF10531"/>
    </source>
</evidence>
<dbReference type="PANTHER" id="PTHR33619">
    <property type="entry name" value="POLYSACCHARIDE EXPORT PROTEIN GFCE-RELATED"/>
    <property type="match status" value="1"/>
</dbReference>
<dbReference type="Gene3D" id="3.30.1950.10">
    <property type="entry name" value="wza like domain"/>
    <property type="match status" value="1"/>
</dbReference>
<keyword evidence="6" id="KW-0812">Transmembrane</keyword>
<sequence length="489" mass="51934">MIYAGLPQQRVESVVAGVAMLVSLIVTCPVSQCQAQAANLREPVIAGVQGITTQYEPDYTLGGGDRIRLDILEVPQYSGEYLIPPGGFLALPLIGSVSVQGLTLEQAAQTISSRYNSVLKRPIVSVILINPRPVNILVSGEVNRPGYYALPLTTVSGNQTAVESATLTVALQQAGGITLSADIRQVQIRRRQTNGVEKVSQIDLWNLVQTGNQRQNLLLRDGDVIFVPTATSVNLAEAQRIAATGFAPATNTPRTVAVIGEVNRPGGYVLIGGNTATTQGNQGFPTVTRAIQLAGGIKPMADIRRISIRRVTQAGGEQMISIDLWQLIQAGDFHQDTVVQDGDTIIIPTATDVNPAEATELADASFSPTTIKVSVVGEVKTPGVVDVPPNTPLNQAILVAGGFDEKRADGGSVSLIRLNPDGTVSKRTVPIDLTQGINEESNPTLRNNDIIIVDRSDVARVTDAVGTTLSPVDKVLGFFNILKLLGIFF</sequence>
<keyword evidence="5" id="KW-0762">Sugar transport</keyword>
<comment type="similarity">
    <text evidence="2">Belongs to the BexD/CtrA/VexA family.</text>
</comment>
<keyword evidence="14" id="KW-0449">Lipoprotein</keyword>
<evidence type="ECO:0000256" key="6">
    <source>
        <dbReference type="ARBA" id="ARBA00022692"/>
    </source>
</evidence>
<evidence type="ECO:0000256" key="11">
    <source>
        <dbReference type="ARBA" id="ARBA00023136"/>
    </source>
</evidence>
<keyword evidence="3" id="KW-0813">Transport</keyword>
<organism evidence="18 19">
    <name type="scientific">Limnofasciculus baicalensis BBK-W-15</name>
    <dbReference type="NCBI Taxonomy" id="2699891"/>
    <lineage>
        <taxon>Bacteria</taxon>
        <taxon>Bacillati</taxon>
        <taxon>Cyanobacteriota</taxon>
        <taxon>Cyanophyceae</taxon>
        <taxon>Coleofasciculales</taxon>
        <taxon>Coleofasciculaceae</taxon>
        <taxon>Limnofasciculus</taxon>
        <taxon>Limnofasciculus baicalensis</taxon>
    </lineage>
</organism>
<dbReference type="AlphaFoldDB" id="A0AAE3GTD4"/>
<accession>A0AAE3GTD4</accession>
<name>A0AAE3GTD4_9CYAN</name>
<keyword evidence="9" id="KW-0406">Ion transport</keyword>
<evidence type="ECO:0000313" key="18">
    <source>
        <dbReference type="EMBL" id="MCP2729657.1"/>
    </source>
</evidence>
<evidence type="ECO:0000256" key="8">
    <source>
        <dbReference type="ARBA" id="ARBA00023047"/>
    </source>
</evidence>
<evidence type="ECO:0000256" key="4">
    <source>
        <dbReference type="ARBA" id="ARBA00022452"/>
    </source>
</evidence>
<dbReference type="RefSeq" id="WP_254012438.1">
    <property type="nucleotide sequence ID" value="NZ_JAMZMM010000132.1"/>
</dbReference>
<keyword evidence="11" id="KW-0472">Membrane</keyword>
<evidence type="ECO:0000256" key="10">
    <source>
        <dbReference type="ARBA" id="ARBA00023114"/>
    </source>
</evidence>
<evidence type="ECO:0000259" key="17">
    <source>
        <dbReference type="Pfam" id="PF22461"/>
    </source>
</evidence>
<dbReference type="GO" id="GO:0009279">
    <property type="term" value="C:cell outer membrane"/>
    <property type="evidence" value="ECO:0007669"/>
    <property type="project" value="UniProtKB-SubCell"/>
</dbReference>
<evidence type="ECO:0000259" key="15">
    <source>
        <dbReference type="Pfam" id="PF02563"/>
    </source>
</evidence>
<evidence type="ECO:0000256" key="12">
    <source>
        <dbReference type="ARBA" id="ARBA00023139"/>
    </source>
</evidence>
<comment type="subcellular location">
    <subcellularLocation>
        <location evidence="1">Cell outer membrane</location>
        <topology evidence="1">Multi-pass membrane protein</topology>
    </subcellularLocation>
</comment>
<evidence type="ECO:0000256" key="13">
    <source>
        <dbReference type="ARBA" id="ARBA00023237"/>
    </source>
</evidence>
<evidence type="ECO:0000256" key="1">
    <source>
        <dbReference type="ARBA" id="ARBA00004571"/>
    </source>
</evidence>
<dbReference type="Pfam" id="PF10531">
    <property type="entry name" value="SLBB"/>
    <property type="match status" value="2"/>
</dbReference>
<dbReference type="InterPro" id="IPR049712">
    <property type="entry name" value="Poly_export"/>
</dbReference>
<keyword evidence="7" id="KW-0732">Signal</keyword>
<feature type="domain" description="Soluble ligand binding" evidence="16">
    <location>
        <begin position="372"/>
        <end position="424"/>
    </location>
</feature>
<dbReference type="PANTHER" id="PTHR33619:SF3">
    <property type="entry name" value="POLYSACCHARIDE EXPORT PROTEIN GFCE-RELATED"/>
    <property type="match status" value="1"/>
</dbReference>
<keyword evidence="19" id="KW-1185">Reference proteome</keyword>
<dbReference type="EMBL" id="JAMZMM010000132">
    <property type="protein sequence ID" value="MCP2729657.1"/>
    <property type="molecule type" value="Genomic_DNA"/>
</dbReference>
<dbReference type="Pfam" id="PF22461">
    <property type="entry name" value="SLBB_2"/>
    <property type="match status" value="1"/>
</dbReference>
<dbReference type="InterPro" id="IPR019554">
    <property type="entry name" value="Soluble_ligand-bd"/>
</dbReference>
<reference evidence="18" key="1">
    <citation type="submission" date="2022-06" db="EMBL/GenBank/DDBJ databases">
        <title>New cyanobacteria of genus Symplocastrum in benthos of Lake Baikal.</title>
        <authorList>
            <person name="Sorokovikova E."/>
            <person name="Tikhonova I."/>
            <person name="Krasnopeev A."/>
            <person name="Evseev P."/>
            <person name="Gladkikh A."/>
            <person name="Belykh O."/>
        </authorList>
    </citation>
    <scope>NUCLEOTIDE SEQUENCE</scope>
    <source>
        <strain evidence="18">BBK-W-15</strain>
    </source>
</reference>
<keyword evidence="10" id="KW-0626">Porin</keyword>
<feature type="domain" description="Soluble ligand binding" evidence="16">
    <location>
        <begin position="286"/>
        <end position="319"/>
    </location>
</feature>
<dbReference type="InterPro" id="IPR054765">
    <property type="entry name" value="SLBB_dom"/>
</dbReference>
<keyword evidence="12" id="KW-0564">Palmitate</keyword>
<protein>
    <submittedName>
        <fullName evidence="18">SLBB domain-containing protein</fullName>
    </submittedName>
</protein>
<evidence type="ECO:0000313" key="19">
    <source>
        <dbReference type="Proteomes" id="UP001204953"/>
    </source>
</evidence>
<proteinExistence type="inferred from homology"/>
<evidence type="ECO:0000256" key="9">
    <source>
        <dbReference type="ARBA" id="ARBA00023065"/>
    </source>
</evidence>